<keyword evidence="2" id="KW-0732">Signal</keyword>
<reference evidence="3" key="1">
    <citation type="journal article" date="2013" name="Nature">
        <title>Draft genome of the wheat A-genome progenitor Triticum urartu.</title>
        <authorList>
            <person name="Ling H.Q."/>
            <person name="Zhao S."/>
            <person name="Liu D."/>
            <person name="Wang J."/>
            <person name="Sun H."/>
            <person name="Zhang C."/>
            <person name="Fan H."/>
            <person name="Li D."/>
            <person name="Dong L."/>
            <person name="Tao Y."/>
            <person name="Gao C."/>
            <person name="Wu H."/>
            <person name="Li Y."/>
            <person name="Cui Y."/>
            <person name="Guo X."/>
            <person name="Zheng S."/>
            <person name="Wang B."/>
            <person name="Yu K."/>
            <person name="Liang Q."/>
            <person name="Yang W."/>
            <person name="Lou X."/>
            <person name="Chen J."/>
            <person name="Feng M."/>
            <person name="Jian J."/>
            <person name="Zhang X."/>
            <person name="Luo G."/>
            <person name="Jiang Y."/>
            <person name="Liu J."/>
            <person name="Wang Z."/>
            <person name="Sha Y."/>
            <person name="Zhang B."/>
            <person name="Wu H."/>
            <person name="Tang D."/>
            <person name="Shen Q."/>
            <person name="Xue P."/>
            <person name="Zou S."/>
            <person name="Wang X."/>
            <person name="Liu X."/>
            <person name="Wang F."/>
            <person name="Yang Y."/>
            <person name="An X."/>
            <person name="Dong Z."/>
            <person name="Zhang K."/>
            <person name="Zhang X."/>
            <person name="Luo M.C."/>
            <person name="Dvorak J."/>
            <person name="Tong Y."/>
            <person name="Wang J."/>
            <person name="Yang H."/>
            <person name="Li Z."/>
            <person name="Wang D."/>
            <person name="Zhang A."/>
            <person name="Wang J."/>
        </authorList>
    </citation>
    <scope>NUCLEOTIDE SEQUENCE</scope>
</reference>
<evidence type="ECO:0000313" key="3">
    <source>
        <dbReference type="EMBL" id="EMS61365.1"/>
    </source>
</evidence>
<feature type="compositionally biased region" description="Gly residues" evidence="1">
    <location>
        <begin position="60"/>
        <end position="80"/>
    </location>
</feature>
<organism evidence="3">
    <name type="scientific">Triticum urartu</name>
    <name type="common">Red wild einkorn</name>
    <name type="synonym">Crithodium urartu</name>
    <dbReference type="NCBI Taxonomy" id="4572"/>
    <lineage>
        <taxon>Eukaryota</taxon>
        <taxon>Viridiplantae</taxon>
        <taxon>Streptophyta</taxon>
        <taxon>Embryophyta</taxon>
        <taxon>Tracheophyta</taxon>
        <taxon>Spermatophyta</taxon>
        <taxon>Magnoliopsida</taxon>
        <taxon>Liliopsida</taxon>
        <taxon>Poales</taxon>
        <taxon>Poaceae</taxon>
        <taxon>BOP clade</taxon>
        <taxon>Pooideae</taxon>
        <taxon>Triticodae</taxon>
        <taxon>Triticeae</taxon>
        <taxon>Triticinae</taxon>
        <taxon>Triticum</taxon>
    </lineage>
</organism>
<evidence type="ECO:0000256" key="2">
    <source>
        <dbReference type="SAM" id="SignalP"/>
    </source>
</evidence>
<dbReference type="AlphaFoldDB" id="M8A9L9"/>
<sequence length="109" mass="10910">MAITLVIICCCSLLPCPCYAVCKGHAFGQEARKGPGGPGNQWPGGWGGASGRGNHFGQRDGPGGWGGGNLGQGDGDGNLGAQGIKGAAGGNHVGRMPPPPRGKTPRNHR</sequence>
<evidence type="ECO:0000256" key="1">
    <source>
        <dbReference type="SAM" id="MobiDB-lite"/>
    </source>
</evidence>
<feature type="region of interest" description="Disordered" evidence="1">
    <location>
        <begin position="30"/>
        <end position="109"/>
    </location>
</feature>
<protein>
    <submittedName>
        <fullName evidence="3">Uncharacterized protein</fullName>
    </submittedName>
</protein>
<accession>M8A9L9</accession>
<gene>
    <name evidence="3" type="ORF">TRIUR3_01746</name>
</gene>
<feature type="signal peptide" evidence="2">
    <location>
        <begin position="1"/>
        <end position="20"/>
    </location>
</feature>
<feature type="chain" id="PRO_5009706758" evidence="2">
    <location>
        <begin position="21"/>
        <end position="109"/>
    </location>
</feature>
<feature type="compositionally biased region" description="Gly residues" evidence="1">
    <location>
        <begin position="34"/>
        <end position="51"/>
    </location>
</feature>
<name>M8A9L9_TRIUA</name>
<dbReference type="EMBL" id="KD096902">
    <property type="protein sequence ID" value="EMS61365.1"/>
    <property type="molecule type" value="Genomic_DNA"/>
</dbReference>
<proteinExistence type="predicted"/>